<dbReference type="EMBL" id="WBVM01000001">
    <property type="protein sequence ID" value="KAB2811796.1"/>
    <property type="molecule type" value="Genomic_DNA"/>
</dbReference>
<keyword evidence="2" id="KW-1133">Transmembrane helix</keyword>
<dbReference type="GO" id="GO:1902201">
    <property type="term" value="P:negative regulation of bacterial-type flagellum-dependent cell motility"/>
    <property type="evidence" value="ECO:0007669"/>
    <property type="project" value="TreeGrafter"/>
</dbReference>
<evidence type="ECO:0000313" key="4">
    <source>
        <dbReference type="EMBL" id="KAB2811796.1"/>
    </source>
</evidence>
<feature type="transmembrane region" description="Helical" evidence="2">
    <location>
        <begin position="6"/>
        <end position="25"/>
    </location>
</feature>
<dbReference type="GO" id="GO:0052621">
    <property type="term" value="F:diguanylate cyclase activity"/>
    <property type="evidence" value="ECO:0007669"/>
    <property type="project" value="TreeGrafter"/>
</dbReference>
<name>A0A7J5E0J4_NOCSI</name>
<dbReference type="PANTHER" id="PTHR45138:SF9">
    <property type="entry name" value="DIGUANYLATE CYCLASE DGCM-RELATED"/>
    <property type="match status" value="1"/>
</dbReference>
<dbReference type="SUPFAM" id="SSF55073">
    <property type="entry name" value="Nucleotide cyclase"/>
    <property type="match status" value="1"/>
</dbReference>
<dbReference type="AlphaFoldDB" id="A0A7J5E0J4"/>
<comment type="caution">
    <text evidence="4">The sequence shown here is derived from an EMBL/GenBank/DDBJ whole genome shotgun (WGS) entry which is preliminary data.</text>
</comment>
<dbReference type="InterPro" id="IPR043128">
    <property type="entry name" value="Rev_trsase/Diguanyl_cyclase"/>
</dbReference>
<evidence type="ECO:0000259" key="3">
    <source>
        <dbReference type="PROSITE" id="PS50887"/>
    </source>
</evidence>
<dbReference type="PROSITE" id="PS50887">
    <property type="entry name" value="GGDEF"/>
    <property type="match status" value="1"/>
</dbReference>
<dbReference type="GO" id="GO:0005886">
    <property type="term" value="C:plasma membrane"/>
    <property type="evidence" value="ECO:0007669"/>
    <property type="project" value="TreeGrafter"/>
</dbReference>
<dbReference type="InterPro" id="IPR050469">
    <property type="entry name" value="Diguanylate_Cyclase"/>
</dbReference>
<dbReference type="PANTHER" id="PTHR45138">
    <property type="entry name" value="REGULATORY COMPONENTS OF SENSORY TRANSDUCTION SYSTEM"/>
    <property type="match status" value="1"/>
</dbReference>
<evidence type="ECO:0000256" key="1">
    <source>
        <dbReference type="SAM" id="MobiDB-lite"/>
    </source>
</evidence>
<organism evidence="4 5">
    <name type="scientific">Nocardioides simplex</name>
    <name type="common">Arthrobacter simplex</name>
    <dbReference type="NCBI Taxonomy" id="2045"/>
    <lineage>
        <taxon>Bacteria</taxon>
        <taxon>Bacillati</taxon>
        <taxon>Actinomycetota</taxon>
        <taxon>Actinomycetes</taxon>
        <taxon>Propionibacteriales</taxon>
        <taxon>Nocardioidaceae</taxon>
        <taxon>Pimelobacter</taxon>
    </lineage>
</organism>
<reference evidence="4 5" key="1">
    <citation type="submission" date="2019-09" db="EMBL/GenBank/DDBJ databases">
        <title>Pimelobacter sp. isolated from Paulinella.</title>
        <authorList>
            <person name="Jeong S.E."/>
        </authorList>
    </citation>
    <scope>NUCLEOTIDE SEQUENCE [LARGE SCALE GENOMIC DNA]</scope>
    <source>
        <strain evidence="4 5">Pch-N</strain>
    </source>
</reference>
<accession>A0A7J5E0J4</accession>
<dbReference type="Pfam" id="PF00990">
    <property type="entry name" value="GGDEF"/>
    <property type="match status" value="1"/>
</dbReference>
<evidence type="ECO:0000256" key="2">
    <source>
        <dbReference type="SAM" id="Phobius"/>
    </source>
</evidence>
<feature type="transmembrane region" description="Helical" evidence="2">
    <location>
        <begin position="37"/>
        <end position="55"/>
    </location>
</feature>
<feature type="transmembrane region" description="Helical" evidence="2">
    <location>
        <begin position="153"/>
        <end position="173"/>
    </location>
</feature>
<keyword evidence="2" id="KW-0472">Membrane</keyword>
<dbReference type="RefSeq" id="WP_151579228.1">
    <property type="nucleotide sequence ID" value="NZ_WBVM01000001.1"/>
</dbReference>
<protein>
    <submittedName>
        <fullName evidence="4">GGDEF domain-containing protein</fullName>
    </submittedName>
</protein>
<feature type="transmembrane region" description="Helical" evidence="2">
    <location>
        <begin position="120"/>
        <end position="141"/>
    </location>
</feature>
<feature type="domain" description="GGDEF" evidence="3">
    <location>
        <begin position="258"/>
        <end position="383"/>
    </location>
</feature>
<dbReference type="CDD" id="cd01949">
    <property type="entry name" value="GGDEF"/>
    <property type="match status" value="1"/>
</dbReference>
<dbReference type="InterPro" id="IPR000160">
    <property type="entry name" value="GGDEF_dom"/>
</dbReference>
<dbReference type="SMART" id="SM00267">
    <property type="entry name" value="GGDEF"/>
    <property type="match status" value="1"/>
</dbReference>
<dbReference type="NCBIfam" id="TIGR00254">
    <property type="entry name" value="GGDEF"/>
    <property type="match status" value="1"/>
</dbReference>
<dbReference type="Proteomes" id="UP000449906">
    <property type="component" value="Unassembled WGS sequence"/>
</dbReference>
<keyword evidence="2" id="KW-0812">Transmembrane</keyword>
<dbReference type="Gene3D" id="3.30.70.270">
    <property type="match status" value="1"/>
</dbReference>
<feature type="transmembrane region" description="Helical" evidence="2">
    <location>
        <begin position="193"/>
        <end position="216"/>
    </location>
</feature>
<dbReference type="InterPro" id="IPR029787">
    <property type="entry name" value="Nucleotide_cyclase"/>
</dbReference>
<proteinExistence type="predicted"/>
<feature type="region of interest" description="Disordered" evidence="1">
    <location>
        <begin position="372"/>
        <end position="395"/>
    </location>
</feature>
<dbReference type="GO" id="GO:0043709">
    <property type="term" value="P:cell adhesion involved in single-species biofilm formation"/>
    <property type="evidence" value="ECO:0007669"/>
    <property type="project" value="TreeGrafter"/>
</dbReference>
<evidence type="ECO:0000313" key="5">
    <source>
        <dbReference type="Proteomes" id="UP000449906"/>
    </source>
</evidence>
<sequence length="395" mass="41840">MLDVVTLRVAFGLVAVGVLVLFYGVTYRSTRSAYSGWWCGSLAFFIVSALLFLLNGTAVQVVANPLGNTAGTLGAACVWAGARSLREREVRWWQLALLPAVVLVVSLLDDPSHDVWAGGVAYLFCMAALIGGSAWELVRLLRTQRPAGSAREQFRFAVSSMAIVSGVIGGFYFARDVVFVAAGPDSAVFRIGFGSQVTTLLTMLLLVVVTFSMSALSHEQQTTELRRQATRDGLTGLLNRRAFLEVAERQLNQARVTRHAAILVADLDRFKSINDGSGHAAGDRALVAFADACRSVVGQQGIVSRLGGDEFALLTLGGPAEEIVAEIAARYSAGAGETDPPTASFGIAAVLPHDDVALALARADQALYEAKDGGRARAVRHDDGSASGIDGRRSA</sequence>
<gene>
    <name evidence="4" type="ORF">F9L07_08070</name>
</gene>